<dbReference type="EC" id="2.7.1.121" evidence="3"/>
<evidence type="ECO:0000313" key="8">
    <source>
        <dbReference type="Proteomes" id="UP001597506"/>
    </source>
</evidence>
<dbReference type="InterPro" id="IPR004701">
    <property type="entry name" value="PTS_EIIA_man-typ"/>
</dbReference>
<evidence type="ECO:0000256" key="1">
    <source>
        <dbReference type="ARBA" id="ARBA00001113"/>
    </source>
</evidence>
<evidence type="ECO:0000256" key="3">
    <source>
        <dbReference type="ARBA" id="ARBA00012095"/>
    </source>
</evidence>
<comment type="catalytic activity">
    <reaction evidence="1">
        <text>dihydroxyacetone + phosphoenolpyruvate = dihydroxyacetone phosphate + pyruvate</text>
        <dbReference type="Rhea" id="RHEA:18381"/>
        <dbReference type="ChEBI" id="CHEBI:15361"/>
        <dbReference type="ChEBI" id="CHEBI:16016"/>
        <dbReference type="ChEBI" id="CHEBI:57642"/>
        <dbReference type="ChEBI" id="CHEBI:58702"/>
        <dbReference type="EC" id="2.7.1.121"/>
    </reaction>
</comment>
<dbReference type="InterPro" id="IPR036662">
    <property type="entry name" value="PTS_EIIA_man-typ_sf"/>
</dbReference>
<evidence type="ECO:0000256" key="4">
    <source>
        <dbReference type="ARBA" id="ARBA00022679"/>
    </source>
</evidence>
<reference evidence="8" key="1">
    <citation type="journal article" date="2019" name="Int. J. Syst. Evol. Microbiol.">
        <title>The Global Catalogue of Microorganisms (GCM) 10K type strain sequencing project: providing services to taxonomists for standard genome sequencing and annotation.</title>
        <authorList>
            <consortium name="The Broad Institute Genomics Platform"/>
            <consortium name="The Broad Institute Genome Sequencing Center for Infectious Disease"/>
            <person name="Wu L."/>
            <person name="Ma J."/>
        </authorList>
    </citation>
    <scope>NUCLEOTIDE SEQUENCE [LARGE SCALE GENOMIC DNA]</scope>
    <source>
        <strain evidence="8">KCTC 3913</strain>
    </source>
</reference>
<name>A0ABW5RWK0_9BACI</name>
<evidence type="ECO:0000259" key="6">
    <source>
        <dbReference type="PROSITE" id="PS51096"/>
    </source>
</evidence>
<protein>
    <recommendedName>
        <fullName evidence="3">phosphoenolpyruvate--glycerone phosphotransferase</fullName>
        <ecNumber evidence="3">2.7.1.121</ecNumber>
    </recommendedName>
</protein>
<keyword evidence="4 7" id="KW-0808">Transferase</keyword>
<dbReference type="NCBIfam" id="TIGR02364">
    <property type="entry name" value="dha_pts"/>
    <property type="match status" value="1"/>
</dbReference>
<accession>A0ABW5RWK0</accession>
<dbReference type="Pfam" id="PF03610">
    <property type="entry name" value="EIIA-man"/>
    <property type="match status" value="1"/>
</dbReference>
<dbReference type="SUPFAM" id="SSF53062">
    <property type="entry name" value="PTS system fructose IIA component-like"/>
    <property type="match status" value="1"/>
</dbReference>
<organism evidence="7 8">
    <name type="scientific">Bacillus seohaeanensis</name>
    <dbReference type="NCBI Taxonomy" id="284580"/>
    <lineage>
        <taxon>Bacteria</taxon>
        <taxon>Bacillati</taxon>
        <taxon>Bacillota</taxon>
        <taxon>Bacilli</taxon>
        <taxon>Bacillales</taxon>
        <taxon>Bacillaceae</taxon>
        <taxon>Bacillus</taxon>
    </lineage>
</organism>
<dbReference type="InterPro" id="IPR012844">
    <property type="entry name" value="DhaM_N"/>
</dbReference>
<gene>
    <name evidence="7" type="primary">dhaM</name>
    <name evidence="7" type="ORF">ACFSUL_20365</name>
</gene>
<evidence type="ECO:0000313" key="7">
    <source>
        <dbReference type="EMBL" id="MFD2683090.1"/>
    </source>
</evidence>
<dbReference type="GO" id="GO:0047324">
    <property type="term" value="F:phosphoenolpyruvate-glycerone phosphotransferase activity"/>
    <property type="evidence" value="ECO:0007669"/>
    <property type="project" value="UniProtKB-EC"/>
</dbReference>
<sequence>MSKKAYGIVIVSHIKELAEGLTRLLGEAAQEVSITYAGGTEEGEVGTSFDFISKAISENEANEIFAFYDLGSAKMNLEMAMEMTDKKIHLMDTSLVESAYTTAALLQVDAPFETIMEQLKPLKIK</sequence>
<keyword evidence="8" id="KW-1185">Reference proteome</keyword>
<proteinExistence type="predicted"/>
<dbReference type="PROSITE" id="PS51096">
    <property type="entry name" value="PTS_EIIA_TYPE_4"/>
    <property type="match status" value="1"/>
</dbReference>
<dbReference type="Proteomes" id="UP001597506">
    <property type="component" value="Unassembled WGS sequence"/>
</dbReference>
<dbReference type="RefSeq" id="WP_377938067.1">
    <property type="nucleotide sequence ID" value="NZ_JBHUMF010000034.1"/>
</dbReference>
<dbReference type="PANTHER" id="PTHR38594">
    <property type="entry name" value="PEP-DEPENDENT DIHYDROXYACETONE KINASE, PHOSPHORYL DONOR SUBUNIT DHAM"/>
    <property type="match status" value="1"/>
</dbReference>
<comment type="subunit">
    <text evidence="5">Homodimer. The dihydroxyacetone kinase complex is composed of a homodimer of DhaM, a homodimer of DhaK and the subunit DhaL.</text>
</comment>
<comment type="caution">
    <text evidence="7">The sequence shown here is derived from an EMBL/GenBank/DDBJ whole genome shotgun (WGS) entry which is preliminary data.</text>
</comment>
<dbReference type="Gene3D" id="3.40.50.510">
    <property type="entry name" value="Phosphotransferase system, mannose-type IIA component"/>
    <property type="match status" value="1"/>
</dbReference>
<comment type="function">
    <text evidence="2">Component of the dihydroxyacetone kinase complex, which is responsible for the phosphoenolpyruvate (PEP)-dependent phosphorylation of dihydroxyacetone. DhaM serves as the phosphoryl donor. Is phosphorylated by phosphoenolpyruvate in an EI- and HPr-dependent reaction, and a phosphorelay system on histidine residues finally leads to phosphoryl transfer to DhaL and dihydroxyacetone.</text>
</comment>
<dbReference type="PANTHER" id="PTHR38594:SF1">
    <property type="entry name" value="PEP-DEPENDENT DIHYDROXYACETONE KINASE, PHOSPHORYL DONOR SUBUNIT DHAM"/>
    <property type="match status" value="1"/>
</dbReference>
<evidence type="ECO:0000256" key="5">
    <source>
        <dbReference type="ARBA" id="ARBA00046577"/>
    </source>
</evidence>
<feature type="domain" description="PTS EIIA type-4" evidence="6">
    <location>
        <begin position="5"/>
        <end position="125"/>
    </location>
</feature>
<dbReference type="InterPro" id="IPR039643">
    <property type="entry name" value="DhaM"/>
</dbReference>
<dbReference type="EMBL" id="JBHUMF010000034">
    <property type="protein sequence ID" value="MFD2683090.1"/>
    <property type="molecule type" value="Genomic_DNA"/>
</dbReference>
<keyword evidence="7" id="KW-0418">Kinase</keyword>
<evidence type="ECO:0000256" key="2">
    <source>
        <dbReference type="ARBA" id="ARBA00002788"/>
    </source>
</evidence>